<protein>
    <recommendedName>
        <fullName evidence="3">Endonuclease/exonuclease/phosphatase domain-containing protein</fullName>
    </recommendedName>
</protein>
<dbReference type="InterPro" id="IPR005135">
    <property type="entry name" value="Endo/exonuclease/phosphatase"/>
</dbReference>
<dbReference type="GO" id="GO:0003824">
    <property type="term" value="F:catalytic activity"/>
    <property type="evidence" value="ECO:0007669"/>
    <property type="project" value="InterPro"/>
</dbReference>
<reference evidence="4" key="1">
    <citation type="submission" date="2020-04" db="EMBL/GenBank/DDBJ databases">
        <title>A desert anoxygenic phototrophic bacterium fixes CO2 using RubisCO under aerobic conditions.</title>
        <authorList>
            <person name="Tang K."/>
        </authorList>
    </citation>
    <scope>NUCLEOTIDE SEQUENCE [LARGE SCALE GENOMIC DNA]</scope>
    <source>
        <strain evidence="4">MIMtkB3</strain>
    </source>
</reference>
<feature type="region of interest" description="Disordered" evidence="1">
    <location>
        <begin position="310"/>
        <end position="329"/>
    </location>
</feature>
<gene>
    <name evidence="4" type="ORF">HHL28_07005</name>
</gene>
<evidence type="ECO:0000256" key="2">
    <source>
        <dbReference type="SAM" id="Phobius"/>
    </source>
</evidence>
<accession>A0A858R6G7</accession>
<proteinExistence type="predicted"/>
<keyword evidence="2" id="KW-1133">Transmembrane helix</keyword>
<evidence type="ECO:0000313" key="4">
    <source>
        <dbReference type="EMBL" id="QJE72872.1"/>
    </source>
</evidence>
<dbReference type="InterPro" id="IPR036691">
    <property type="entry name" value="Endo/exonu/phosph_ase_sf"/>
</dbReference>
<dbReference type="Pfam" id="PF03372">
    <property type="entry name" value="Exo_endo_phos"/>
    <property type="match status" value="1"/>
</dbReference>
<keyword evidence="2" id="KW-0472">Membrane</keyword>
<dbReference type="KEGG" id="acru:HHL28_07005"/>
<feature type="domain" description="Endonuclease/exonuclease/phosphatase" evidence="3">
    <location>
        <begin position="102"/>
        <end position="299"/>
    </location>
</feature>
<dbReference type="AlphaFoldDB" id="A0A858R6G7"/>
<sequence>MSPARIHPGRRLGRALLLAAALALVILSLAGWVPGFPTFEHLRIPYLWAGSALLALSIPLRAWAAAGITVMTLALNAWLVLPTLPLGNTVAAGSADVTLVHINIWKDNATPELVRDLLRREQPDVAVLLEVHDPRADQWLLELERLFPFKVTCGRVACGVVLLSRWPLEKIETTGLDEKPYPGYVAARVDRPSGAFTLVGTHLSQPFFPERQAAEAEWLARRVRELPGPVVLTGDYNATPWSNLVTRLQEQSGLRRLARSWTTWPTWGLPIGIPIDLGFGSDGVTGLRAEVLGDVGSDHRPVRFTLTLPPGPAVDAGEGGTAPRLVTQP</sequence>
<dbReference type="EMBL" id="CP051775">
    <property type="protein sequence ID" value="QJE72872.1"/>
    <property type="molecule type" value="Genomic_DNA"/>
</dbReference>
<evidence type="ECO:0000256" key="1">
    <source>
        <dbReference type="SAM" id="MobiDB-lite"/>
    </source>
</evidence>
<dbReference type="Gene3D" id="3.60.10.10">
    <property type="entry name" value="Endonuclease/exonuclease/phosphatase"/>
    <property type="match status" value="1"/>
</dbReference>
<feature type="transmembrane region" description="Helical" evidence="2">
    <location>
        <begin position="46"/>
        <end position="79"/>
    </location>
</feature>
<name>A0A858R6G7_9PROT</name>
<keyword evidence="5" id="KW-1185">Reference proteome</keyword>
<dbReference type="Proteomes" id="UP000501891">
    <property type="component" value="Chromosome"/>
</dbReference>
<organism evidence="4 5">
    <name type="scientific">Aerophototrophica crusticola</name>
    <dbReference type="NCBI Taxonomy" id="1709002"/>
    <lineage>
        <taxon>Bacteria</taxon>
        <taxon>Pseudomonadati</taxon>
        <taxon>Pseudomonadota</taxon>
        <taxon>Alphaproteobacteria</taxon>
        <taxon>Rhodospirillales</taxon>
        <taxon>Rhodospirillaceae</taxon>
        <taxon>Aerophototrophica</taxon>
    </lineage>
</organism>
<evidence type="ECO:0000259" key="3">
    <source>
        <dbReference type="Pfam" id="PF03372"/>
    </source>
</evidence>
<keyword evidence="2" id="KW-0812">Transmembrane</keyword>
<dbReference type="SUPFAM" id="SSF56219">
    <property type="entry name" value="DNase I-like"/>
    <property type="match status" value="1"/>
</dbReference>
<evidence type="ECO:0000313" key="5">
    <source>
        <dbReference type="Proteomes" id="UP000501891"/>
    </source>
</evidence>